<keyword evidence="2" id="KW-1185">Reference proteome</keyword>
<dbReference type="GeneID" id="19946551"/>
<proteinExistence type="predicted"/>
<sequence length="102" mass="11415">MSAAIASATHPNPDQIICVFVDVSLDFIGGIIAQVLHDLLELPVDQEDHTPLFFHSKALVLHLTLRTPEFCLLVDHANFIYLFDPKSQALSLPRHTCDKVLR</sequence>
<accession>T0S2Y4</accession>
<dbReference type="RefSeq" id="XP_008609788.1">
    <property type="nucleotide sequence ID" value="XM_008611566.1"/>
</dbReference>
<dbReference type="Proteomes" id="UP000030762">
    <property type="component" value="Unassembled WGS sequence"/>
</dbReference>
<dbReference type="AlphaFoldDB" id="T0S2Y4"/>
<organism evidence="1 2">
    <name type="scientific">Saprolegnia diclina (strain VS20)</name>
    <dbReference type="NCBI Taxonomy" id="1156394"/>
    <lineage>
        <taxon>Eukaryota</taxon>
        <taxon>Sar</taxon>
        <taxon>Stramenopiles</taxon>
        <taxon>Oomycota</taxon>
        <taxon>Saprolegniomycetes</taxon>
        <taxon>Saprolegniales</taxon>
        <taxon>Saprolegniaceae</taxon>
        <taxon>Saprolegnia</taxon>
    </lineage>
</organism>
<dbReference type="EMBL" id="JH767146">
    <property type="protein sequence ID" value="EQC37007.1"/>
    <property type="molecule type" value="Genomic_DNA"/>
</dbReference>
<reference evidence="1 2" key="1">
    <citation type="submission" date="2012-04" db="EMBL/GenBank/DDBJ databases">
        <title>The Genome Sequence of Saprolegnia declina VS20.</title>
        <authorList>
            <consortium name="The Broad Institute Genome Sequencing Platform"/>
            <person name="Russ C."/>
            <person name="Nusbaum C."/>
            <person name="Tyler B."/>
            <person name="van West P."/>
            <person name="Dieguez-Uribeondo J."/>
            <person name="de Bruijn I."/>
            <person name="Tripathy S."/>
            <person name="Jiang R."/>
            <person name="Young S.K."/>
            <person name="Zeng Q."/>
            <person name="Gargeya S."/>
            <person name="Fitzgerald M."/>
            <person name="Haas B."/>
            <person name="Abouelleil A."/>
            <person name="Alvarado L."/>
            <person name="Arachchi H.M."/>
            <person name="Berlin A."/>
            <person name="Chapman S.B."/>
            <person name="Goldberg J."/>
            <person name="Griggs A."/>
            <person name="Gujja S."/>
            <person name="Hansen M."/>
            <person name="Howarth C."/>
            <person name="Imamovic A."/>
            <person name="Larimer J."/>
            <person name="McCowen C."/>
            <person name="Montmayeur A."/>
            <person name="Murphy C."/>
            <person name="Neiman D."/>
            <person name="Pearson M."/>
            <person name="Priest M."/>
            <person name="Roberts A."/>
            <person name="Saif S."/>
            <person name="Shea T."/>
            <person name="Sisk P."/>
            <person name="Sykes S."/>
            <person name="Wortman J."/>
            <person name="Nusbaum C."/>
            <person name="Birren B."/>
        </authorList>
    </citation>
    <scope>NUCLEOTIDE SEQUENCE [LARGE SCALE GENOMIC DNA]</scope>
    <source>
        <strain evidence="1 2">VS20</strain>
    </source>
</reference>
<evidence type="ECO:0000313" key="2">
    <source>
        <dbReference type="Proteomes" id="UP000030762"/>
    </source>
</evidence>
<evidence type="ECO:0000313" key="1">
    <source>
        <dbReference type="EMBL" id="EQC37007.1"/>
    </source>
</evidence>
<dbReference type="OrthoDB" id="125320at2759"/>
<name>T0S2Y4_SAPDV</name>
<evidence type="ECO:0008006" key="3">
    <source>
        <dbReference type="Google" id="ProtNLM"/>
    </source>
</evidence>
<dbReference type="InParanoid" id="T0S2Y4"/>
<gene>
    <name evidence="1" type="ORF">SDRG_05824</name>
</gene>
<dbReference type="STRING" id="1156394.T0S2Y4"/>
<protein>
    <recommendedName>
        <fullName evidence="3">Reverse transcriptase RNase H-like domain-containing protein</fullName>
    </recommendedName>
</protein>
<dbReference type="VEuPathDB" id="FungiDB:SDRG_05824"/>